<dbReference type="GO" id="GO:0004222">
    <property type="term" value="F:metalloendopeptidase activity"/>
    <property type="evidence" value="ECO:0007669"/>
    <property type="project" value="InterPro"/>
</dbReference>
<dbReference type="InterPro" id="IPR011249">
    <property type="entry name" value="Metalloenz_LuxS/M16"/>
</dbReference>
<comment type="caution">
    <text evidence="8">The sequence shown here is derived from an EMBL/GenBank/DDBJ whole genome shotgun (WGS) entry which is preliminary data.</text>
</comment>
<dbReference type="InterPro" id="IPR001431">
    <property type="entry name" value="Pept_M16_Zn_BS"/>
</dbReference>
<proteinExistence type="inferred from homology"/>
<dbReference type="Pfam" id="PF05193">
    <property type="entry name" value="Peptidase_M16_C"/>
    <property type="match status" value="1"/>
</dbReference>
<evidence type="ECO:0000256" key="5">
    <source>
        <dbReference type="RuleBase" id="RU004447"/>
    </source>
</evidence>
<keyword evidence="9" id="KW-1185">Reference proteome</keyword>
<evidence type="ECO:0000256" key="3">
    <source>
        <dbReference type="ARBA" id="ARBA00030006"/>
    </source>
</evidence>
<dbReference type="GO" id="GO:0046872">
    <property type="term" value="F:metal ion binding"/>
    <property type="evidence" value="ECO:0007669"/>
    <property type="project" value="InterPro"/>
</dbReference>
<dbReference type="InterPro" id="IPR050361">
    <property type="entry name" value="MPP/UQCRC_Complex"/>
</dbReference>
<evidence type="ECO:0000259" key="7">
    <source>
        <dbReference type="Pfam" id="PF05193"/>
    </source>
</evidence>
<dbReference type="PROSITE" id="PS51318">
    <property type="entry name" value="TAT"/>
    <property type="match status" value="1"/>
</dbReference>
<evidence type="ECO:0000313" key="8">
    <source>
        <dbReference type="EMBL" id="KAK4534232.1"/>
    </source>
</evidence>
<dbReference type="EMBL" id="JANCYW010000001">
    <property type="protein sequence ID" value="KAK4534232.1"/>
    <property type="molecule type" value="Genomic_DNA"/>
</dbReference>
<feature type="domain" description="Peptidase M16 N-terminal" evidence="6">
    <location>
        <begin position="178"/>
        <end position="275"/>
    </location>
</feature>
<evidence type="ECO:0000256" key="4">
    <source>
        <dbReference type="ARBA" id="ARBA00032315"/>
    </source>
</evidence>
<dbReference type="InterPro" id="IPR011765">
    <property type="entry name" value="Pept_M16_N"/>
</dbReference>
<reference evidence="8 9" key="1">
    <citation type="submission" date="2022-07" db="EMBL/GenBank/DDBJ databases">
        <title>Genome-wide signatures of adaptation to extreme environments.</title>
        <authorList>
            <person name="Cho C.H."/>
            <person name="Yoon H.S."/>
        </authorList>
    </citation>
    <scope>NUCLEOTIDE SEQUENCE [LARGE SCALE GENOMIC DNA]</scope>
    <source>
        <strain evidence="8 9">DBV 063 E5</strain>
    </source>
</reference>
<evidence type="ECO:0000256" key="1">
    <source>
        <dbReference type="ARBA" id="ARBA00002123"/>
    </source>
</evidence>
<comment type="similarity">
    <text evidence="2 5">Belongs to the peptidase M16 family.</text>
</comment>
<evidence type="ECO:0000256" key="2">
    <source>
        <dbReference type="ARBA" id="ARBA00007261"/>
    </source>
</evidence>
<dbReference type="InterPro" id="IPR006311">
    <property type="entry name" value="TAT_signal"/>
</dbReference>
<dbReference type="AlphaFoldDB" id="A0AAV9IPQ4"/>
<dbReference type="Proteomes" id="UP001301350">
    <property type="component" value="Unassembled WGS sequence"/>
</dbReference>
<gene>
    <name evidence="8" type="ORF">CDCA_CDCA01G0257</name>
</gene>
<evidence type="ECO:0000313" key="9">
    <source>
        <dbReference type="Proteomes" id="UP001301350"/>
    </source>
</evidence>
<dbReference type="PANTHER" id="PTHR11851:SF49">
    <property type="entry name" value="MITOCHONDRIAL-PROCESSING PEPTIDASE SUBUNIT ALPHA"/>
    <property type="match status" value="1"/>
</dbReference>
<feature type="domain" description="Peptidase M16 N-terminal" evidence="6">
    <location>
        <begin position="83"/>
        <end position="127"/>
    </location>
</feature>
<dbReference type="PANTHER" id="PTHR11851">
    <property type="entry name" value="METALLOPROTEASE"/>
    <property type="match status" value="1"/>
</dbReference>
<sequence length="547" mass="60835">MKLRWAFALHASHIPSNHLSRREFLLRSAAAATATALSPLCPPLPALATAAATSALSTDTLFDAFPQARHIHQFTLDNGARFVVLERHTVPLVSLVSYVDVGAVDEPDGQTGMAHFLEHLAFKGTRSIGTQDWGRESALLCQLDALERRRRRRAARPAEDIDEQIRRLQTAADALVDDNAFARLVQRQGGVGLNASTEADSTQYYYNFPSNKLELWFALESERFRAPIFRQFDQERQVILEERRLRVENDDIGQLTEQLLQQAYRQHAYRRPVIGYREDVLALTRADVYDFFDTHYTADRLVFCVVGDVDAVEVRRLAEKYFGPALARRRPSMTATSAAAVRLPSEPPQTAPRFFSLQRPSQPVYVAAYHIPELSHPDTPALYILTGMMSAGRLSRLYQSLVESGMAVAASLGRGFPGDKYPGLAVADVLPAAGVDVHRVADALQEQIARVQQATSISEAELERVRRKTRRALTRTFTSNADMAPLLAQYTALEGDALQAYRFVQRLDRVTAADVARVAHTYLQPQNCTVGVSAPQAIRPPTFLGAV</sequence>
<feature type="domain" description="Peptidase M16 C-terminal" evidence="7">
    <location>
        <begin position="283"/>
        <end position="467"/>
    </location>
</feature>
<dbReference type="InterPro" id="IPR007863">
    <property type="entry name" value="Peptidase_M16_C"/>
</dbReference>
<dbReference type="Gene3D" id="3.30.830.10">
    <property type="entry name" value="Metalloenzyme, LuxS/M16 peptidase-like"/>
    <property type="match status" value="3"/>
</dbReference>
<comment type="function">
    <text evidence="1">Substrate recognition and binding subunit of the essential mitochondrial processing protease (MPP), which cleaves the mitochondrial sequence off newly imported precursors proteins.</text>
</comment>
<organism evidence="8 9">
    <name type="scientific">Cyanidium caldarium</name>
    <name type="common">Red alga</name>
    <dbReference type="NCBI Taxonomy" id="2771"/>
    <lineage>
        <taxon>Eukaryota</taxon>
        <taxon>Rhodophyta</taxon>
        <taxon>Bangiophyceae</taxon>
        <taxon>Cyanidiales</taxon>
        <taxon>Cyanidiaceae</taxon>
        <taxon>Cyanidium</taxon>
    </lineage>
</organism>
<dbReference type="SUPFAM" id="SSF63411">
    <property type="entry name" value="LuxS/MPP-like metallohydrolase"/>
    <property type="match status" value="2"/>
</dbReference>
<protein>
    <recommendedName>
        <fullName evidence="3">Alpha-MPP</fullName>
    </recommendedName>
    <alternativeName>
        <fullName evidence="4">Inactive zinc metalloprotease alpha</fullName>
    </alternativeName>
</protein>
<evidence type="ECO:0000259" key="6">
    <source>
        <dbReference type="Pfam" id="PF00675"/>
    </source>
</evidence>
<accession>A0AAV9IPQ4</accession>
<dbReference type="GO" id="GO:0006508">
    <property type="term" value="P:proteolysis"/>
    <property type="evidence" value="ECO:0007669"/>
    <property type="project" value="InterPro"/>
</dbReference>
<dbReference type="Pfam" id="PF00675">
    <property type="entry name" value="Peptidase_M16"/>
    <property type="match status" value="2"/>
</dbReference>
<name>A0AAV9IPQ4_CYACA</name>
<dbReference type="PROSITE" id="PS00143">
    <property type="entry name" value="INSULINASE"/>
    <property type="match status" value="1"/>
</dbReference>